<dbReference type="InterPro" id="IPR011249">
    <property type="entry name" value="Metalloenz_LuxS/M16"/>
</dbReference>
<dbReference type="OrthoDB" id="9811314at2"/>
<feature type="signal peptide" evidence="1">
    <location>
        <begin position="1"/>
        <end position="19"/>
    </location>
</feature>
<evidence type="ECO:0000259" key="3">
    <source>
        <dbReference type="Pfam" id="PF05193"/>
    </source>
</evidence>
<proteinExistence type="predicted"/>
<name>A0A2S7T9U9_9FLAO</name>
<evidence type="ECO:0000259" key="2">
    <source>
        <dbReference type="Pfam" id="PF00675"/>
    </source>
</evidence>
<sequence length="690" mass="76354">MKKNLFTLLALFAFVLVNAQIDRSKQPEPGPAPKINLGTPETFDLNNGLTVMVVENHKLPRVSIQLSMDNPPIAEGDKAGMSSMVSSLLGKGSTNISKDDFNDEVDFMGANISFGSQSGFASCLSKYFPRVMEMFADAALNPNFTQEEFDKEKEILLTGLKTQEKDVSAIAGRVQSALAYGTSHPYGEFTTEETVNNVTLADTKKFYRDYFVPANAYMIVIGDVEFKEVKKLVKKYFNDWTKATPLSLSFSEPKDAQYTQINFVDMPNAVQSEVTVQNLVDLKMKNDDYLDALLANRILGGGAEGRLFLNLREDKGYTYGSYSSIGNDKNSKVRFRAFASVRNAVTDSSVVQILEEIDKITTTPVSAEELANAKAGYAGSFVRSLESPQTLANFAYNIATEGLPSDYYETYLERLDAVSIDDVQKAAQKYLSSDNARVVVVGKGADVIDNLEKIEFKGKNVPVLFYDKTAQKTEKPVFEIPIPEGVNATTVLEAYVAAAGGKDKLEAVESYLMTAEAEMQGMVLELEMKKAPKGRFMQDIKMMGNSVQKQVIDGDKGYAVAQGQKRELTPEEIEKAKEESSTFPELNWLTLGNVSLEAIEKIDGKAAYKIKVTDNKNVFYDVESGLKVLEVNIIEAQGQQFEQKTMLGDYKEVSGIQFPFMLVQTVGPQTFEFKVKEIKVNEGVSEADFK</sequence>
<feature type="chain" id="PRO_5015441678" evidence="1">
    <location>
        <begin position="20"/>
        <end position="690"/>
    </location>
</feature>
<comment type="caution">
    <text evidence="4">The sequence shown here is derived from an EMBL/GenBank/DDBJ whole genome shotgun (WGS) entry which is preliminary data.</text>
</comment>
<dbReference type="SUPFAM" id="SSF63411">
    <property type="entry name" value="LuxS/MPP-like metallohydrolase"/>
    <property type="match status" value="2"/>
</dbReference>
<evidence type="ECO:0000313" key="5">
    <source>
        <dbReference type="Proteomes" id="UP000239366"/>
    </source>
</evidence>
<gene>
    <name evidence="4" type="ORF">BST99_12425</name>
</gene>
<reference evidence="5" key="1">
    <citation type="submission" date="2016-11" db="EMBL/GenBank/DDBJ databases">
        <title>Trade-off between light-utilization and light-protection in marine flavobacteria.</title>
        <authorList>
            <person name="Kumagai Y."/>
            <person name="Yoshizawa S."/>
            <person name="Kogure K."/>
        </authorList>
    </citation>
    <scope>NUCLEOTIDE SEQUENCE [LARGE SCALE GENOMIC DNA]</scope>
    <source>
        <strain evidence="5">SG-18</strain>
    </source>
</reference>
<protein>
    <submittedName>
        <fullName evidence="4">Peptidase M16</fullName>
    </submittedName>
</protein>
<dbReference type="PANTHER" id="PTHR11851">
    <property type="entry name" value="METALLOPROTEASE"/>
    <property type="match status" value="1"/>
</dbReference>
<dbReference type="AlphaFoldDB" id="A0A2S7T9U9"/>
<keyword evidence="1" id="KW-0732">Signal</keyword>
<dbReference type="RefSeq" id="WP_105002087.1">
    <property type="nucleotide sequence ID" value="NZ_MQVX01000001.1"/>
</dbReference>
<dbReference type="Proteomes" id="UP000239366">
    <property type="component" value="Unassembled WGS sequence"/>
</dbReference>
<dbReference type="EMBL" id="MQVX01000001">
    <property type="protein sequence ID" value="PQJ16414.1"/>
    <property type="molecule type" value="Genomic_DNA"/>
</dbReference>
<dbReference type="InterPro" id="IPR007863">
    <property type="entry name" value="Peptidase_M16_C"/>
</dbReference>
<dbReference type="Pfam" id="PF00675">
    <property type="entry name" value="Peptidase_M16"/>
    <property type="match status" value="1"/>
</dbReference>
<feature type="domain" description="Peptidase M16 N-terminal" evidence="2">
    <location>
        <begin position="52"/>
        <end position="167"/>
    </location>
</feature>
<dbReference type="InterPro" id="IPR050361">
    <property type="entry name" value="MPP/UQCRC_Complex"/>
</dbReference>
<keyword evidence="5" id="KW-1185">Reference proteome</keyword>
<dbReference type="Pfam" id="PF05193">
    <property type="entry name" value="Peptidase_M16_C"/>
    <property type="match status" value="1"/>
</dbReference>
<dbReference type="InterPro" id="IPR011765">
    <property type="entry name" value="Pept_M16_N"/>
</dbReference>
<feature type="domain" description="Peptidase M16 C-terminal" evidence="3">
    <location>
        <begin position="197"/>
        <end position="376"/>
    </location>
</feature>
<accession>A0A2S7T9U9</accession>
<evidence type="ECO:0000256" key="1">
    <source>
        <dbReference type="SAM" id="SignalP"/>
    </source>
</evidence>
<dbReference type="GO" id="GO:0046872">
    <property type="term" value="F:metal ion binding"/>
    <property type="evidence" value="ECO:0007669"/>
    <property type="project" value="InterPro"/>
</dbReference>
<evidence type="ECO:0000313" key="4">
    <source>
        <dbReference type="EMBL" id="PQJ16414.1"/>
    </source>
</evidence>
<organism evidence="4 5">
    <name type="scientific">Aureicoccus marinus</name>
    <dbReference type="NCBI Taxonomy" id="754435"/>
    <lineage>
        <taxon>Bacteria</taxon>
        <taxon>Pseudomonadati</taxon>
        <taxon>Bacteroidota</taxon>
        <taxon>Flavobacteriia</taxon>
        <taxon>Flavobacteriales</taxon>
        <taxon>Flavobacteriaceae</taxon>
        <taxon>Aureicoccus</taxon>
    </lineage>
</organism>
<dbReference type="Gene3D" id="3.30.830.10">
    <property type="entry name" value="Metalloenzyme, LuxS/M16 peptidase-like"/>
    <property type="match status" value="2"/>
</dbReference>